<gene>
    <name evidence="3" type="ORF">E6C64_11485</name>
</gene>
<protein>
    <submittedName>
        <fullName evidence="3">Alpha/beta hydrolase</fullName>
    </submittedName>
</protein>
<accession>A0A4V3WT11</accession>
<evidence type="ECO:0000259" key="2">
    <source>
        <dbReference type="Pfam" id="PF07859"/>
    </source>
</evidence>
<dbReference type="RefSeq" id="WP_136428659.1">
    <property type="nucleotide sequence ID" value="NZ_SSSM01000005.1"/>
</dbReference>
<evidence type="ECO:0000256" key="1">
    <source>
        <dbReference type="ARBA" id="ARBA00022801"/>
    </source>
</evidence>
<dbReference type="GO" id="GO:0016787">
    <property type="term" value="F:hydrolase activity"/>
    <property type="evidence" value="ECO:0007669"/>
    <property type="project" value="UniProtKB-KW"/>
</dbReference>
<dbReference type="Pfam" id="PF07859">
    <property type="entry name" value="Abhydrolase_3"/>
    <property type="match status" value="1"/>
</dbReference>
<name>A0A4V3WT11_9MICO</name>
<reference evidence="3 4" key="1">
    <citation type="submission" date="2019-04" db="EMBL/GenBank/DDBJ databases">
        <authorList>
            <person name="Jiang L."/>
        </authorList>
    </citation>
    <scope>NUCLEOTIDE SEQUENCE [LARGE SCALE GENOMIC DNA]</scope>
    <source>
        <strain evidence="3 4">YIM 131853</strain>
    </source>
</reference>
<comment type="caution">
    <text evidence="3">The sequence shown here is derived from an EMBL/GenBank/DDBJ whole genome shotgun (WGS) entry which is preliminary data.</text>
</comment>
<feature type="domain" description="Alpha/beta hydrolase fold-3" evidence="2">
    <location>
        <begin position="81"/>
        <end position="286"/>
    </location>
</feature>
<dbReference type="Gene3D" id="3.40.50.1820">
    <property type="entry name" value="alpha/beta hydrolase"/>
    <property type="match status" value="1"/>
</dbReference>
<organism evidence="3 4">
    <name type="scientific">Naasia lichenicola</name>
    <dbReference type="NCBI Taxonomy" id="2565933"/>
    <lineage>
        <taxon>Bacteria</taxon>
        <taxon>Bacillati</taxon>
        <taxon>Actinomycetota</taxon>
        <taxon>Actinomycetes</taxon>
        <taxon>Micrococcales</taxon>
        <taxon>Microbacteriaceae</taxon>
        <taxon>Naasia</taxon>
    </lineage>
</organism>
<dbReference type="InterPro" id="IPR050300">
    <property type="entry name" value="GDXG_lipolytic_enzyme"/>
</dbReference>
<dbReference type="OrthoDB" id="9803828at2"/>
<dbReference type="PANTHER" id="PTHR48081">
    <property type="entry name" value="AB HYDROLASE SUPERFAMILY PROTEIN C4A8.06C"/>
    <property type="match status" value="1"/>
</dbReference>
<sequence length="315" mass="33338">MPLDPILVPLLVGYPEMPQVIDDYDAFRAATSQGTDALIAQVAEPGPEVARIDDVDIPVAGGTIVLRIYRPEVAGPLPIHLFFHGGGFVVGSVFDQVTDITCRERAALGDHIVVSVNYRKAPENAFPVPLDDAYAALLWAADNASAIGGRADRISVGGASAGGNLAAALALKARDLNGPSLVLQILEVPALDLSFSSPAHDLFGSGFALSTWDLEVSRRAYLADDNDYLSPYASPLHAPDLAGLPRAVILSAEFDILRDDGSAYAQRLEEAGVDAQFTLQEGQVHVSSALTAISPAARFWRTQIIDALRGVTDGE</sequence>
<dbReference type="SUPFAM" id="SSF53474">
    <property type="entry name" value="alpha/beta-Hydrolases"/>
    <property type="match status" value="1"/>
</dbReference>
<dbReference type="InterPro" id="IPR013094">
    <property type="entry name" value="AB_hydrolase_3"/>
</dbReference>
<dbReference type="InterPro" id="IPR029058">
    <property type="entry name" value="AB_hydrolase_fold"/>
</dbReference>
<dbReference type="EMBL" id="SSSM01000005">
    <property type="protein sequence ID" value="THG30187.1"/>
    <property type="molecule type" value="Genomic_DNA"/>
</dbReference>
<dbReference type="AlphaFoldDB" id="A0A4V3WT11"/>
<keyword evidence="4" id="KW-1185">Reference proteome</keyword>
<evidence type="ECO:0000313" key="3">
    <source>
        <dbReference type="EMBL" id="THG30187.1"/>
    </source>
</evidence>
<dbReference type="Proteomes" id="UP000309133">
    <property type="component" value="Unassembled WGS sequence"/>
</dbReference>
<keyword evidence="1 3" id="KW-0378">Hydrolase</keyword>
<dbReference type="PANTHER" id="PTHR48081:SF8">
    <property type="entry name" value="ALPHA_BETA HYDROLASE FOLD-3 DOMAIN-CONTAINING PROTEIN-RELATED"/>
    <property type="match status" value="1"/>
</dbReference>
<evidence type="ECO:0000313" key="4">
    <source>
        <dbReference type="Proteomes" id="UP000309133"/>
    </source>
</evidence>
<proteinExistence type="predicted"/>